<keyword evidence="2" id="KW-0472">Membrane</keyword>
<organism evidence="3 4">
    <name type="scientific">Cylicocyclus nassatus</name>
    <name type="common">Nematode worm</name>
    <dbReference type="NCBI Taxonomy" id="53992"/>
    <lineage>
        <taxon>Eukaryota</taxon>
        <taxon>Metazoa</taxon>
        <taxon>Ecdysozoa</taxon>
        <taxon>Nematoda</taxon>
        <taxon>Chromadorea</taxon>
        <taxon>Rhabditida</taxon>
        <taxon>Rhabditina</taxon>
        <taxon>Rhabditomorpha</taxon>
        <taxon>Strongyloidea</taxon>
        <taxon>Strongylidae</taxon>
        <taxon>Cylicocyclus</taxon>
    </lineage>
</organism>
<reference evidence="3" key="1">
    <citation type="submission" date="2023-07" db="EMBL/GenBank/DDBJ databases">
        <authorList>
            <consortium name="CYATHOMIX"/>
        </authorList>
    </citation>
    <scope>NUCLEOTIDE SEQUENCE</scope>
    <source>
        <strain evidence="3">N/A</strain>
    </source>
</reference>
<feature type="transmembrane region" description="Helical" evidence="2">
    <location>
        <begin position="115"/>
        <end position="142"/>
    </location>
</feature>
<dbReference type="EMBL" id="CATQJL010000316">
    <property type="protein sequence ID" value="CAJ0607808.1"/>
    <property type="molecule type" value="Genomic_DNA"/>
</dbReference>
<evidence type="ECO:0000256" key="1">
    <source>
        <dbReference type="SAM" id="MobiDB-lite"/>
    </source>
</evidence>
<evidence type="ECO:0000313" key="4">
    <source>
        <dbReference type="Proteomes" id="UP001176961"/>
    </source>
</evidence>
<proteinExistence type="predicted"/>
<comment type="caution">
    <text evidence="3">The sequence shown here is derived from an EMBL/GenBank/DDBJ whole genome shotgun (WGS) entry which is preliminary data.</text>
</comment>
<keyword evidence="2" id="KW-1133">Transmembrane helix</keyword>
<name>A0AA36HD69_CYLNA</name>
<gene>
    <name evidence="3" type="ORF">CYNAS_LOCUS19791</name>
</gene>
<evidence type="ECO:0000256" key="2">
    <source>
        <dbReference type="SAM" id="Phobius"/>
    </source>
</evidence>
<keyword evidence="2" id="KW-0812">Transmembrane</keyword>
<dbReference type="AlphaFoldDB" id="A0AA36HD69"/>
<evidence type="ECO:0000313" key="3">
    <source>
        <dbReference type="EMBL" id="CAJ0607808.1"/>
    </source>
</evidence>
<sequence>MGDVGDYDYFNPGGGAVLPPPPPPPPPAAPFGYPPPDFPPPFPAPAPELPPPPPPLPYGGSFDSPQPPVDGNGHRPNMGSFESKGNKKTKTRGRTSTTTTSGHSKRKVVKKTFKIAFFIILVLWLLCAGWTFTLLGGFAGWFDIEKTFRNSFLDKLLPQWWQ</sequence>
<accession>A0AA36HD69</accession>
<protein>
    <submittedName>
        <fullName evidence="3">Uncharacterized protein</fullName>
    </submittedName>
</protein>
<feature type="region of interest" description="Disordered" evidence="1">
    <location>
        <begin position="1"/>
        <end position="105"/>
    </location>
</feature>
<dbReference type="Proteomes" id="UP001176961">
    <property type="component" value="Unassembled WGS sequence"/>
</dbReference>
<feature type="compositionally biased region" description="Pro residues" evidence="1">
    <location>
        <begin position="18"/>
        <end position="57"/>
    </location>
</feature>
<keyword evidence="4" id="KW-1185">Reference proteome</keyword>